<comment type="caution">
    <text evidence="1">The sequence shown here is derived from an EMBL/GenBank/DDBJ whole genome shotgun (WGS) entry which is preliminary data.</text>
</comment>
<keyword evidence="2" id="KW-1185">Reference proteome</keyword>
<evidence type="ECO:0000313" key="2">
    <source>
        <dbReference type="Proteomes" id="UP001177021"/>
    </source>
</evidence>
<reference evidence="1" key="1">
    <citation type="submission" date="2023-10" db="EMBL/GenBank/DDBJ databases">
        <authorList>
            <person name="Rodriguez Cubillos JULIANA M."/>
            <person name="De Vega J."/>
        </authorList>
    </citation>
    <scope>NUCLEOTIDE SEQUENCE</scope>
</reference>
<protein>
    <submittedName>
        <fullName evidence="1">Uncharacterized protein</fullName>
    </submittedName>
</protein>
<accession>A0ACB0LLQ6</accession>
<name>A0ACB0LLQ6_TRIPR</name>
<dbReference type="EMBL" id="CASHSV030000615">
    <property type="protein sequence ID" value="CAJ2669279.1"/>
    <property type="molecule type" value="Genomic_DNA"/>
</dbReference>
<evidence type="ECO:0000313" key="1">
    <source>
        <dbReference type="EMBL" id="CAJ2669279.1"/>
    </source>
</evidence>
<dbReference type="Proteomes" id="UP001177021">
    <property type="component" value="Unassembled WGS sequence"/>
</dbReference>
<sequence length="980" mass="112337">MMGRSKHEHLWIHVTKVENGRKWICKHCDGKFSGGASRIETHLGGKGGGGIRRCSNYHTNDQGIHNIASTSNNSQGVINRVYSTQDQGVNGSSCNRNVFESEINRLKQLVIDLECEERDIGKQLQWLESHGKKPKLKVDVWLEDLLELKERVDDVSDLEDILELIEDLKQHKEDRPLTLSTEFVGKKLDLNIKKVLKLLDDDKVFVIGIYGMGGVGKTLLATLYDIAKRIGVNLDEDDERIRADYLSSALEKKEKSILILDDVWKYIDLQKVGIHPKVNGIKVIVTSRLKHVCHQMDCQPYAMTEMFPLNSISEYEDSDYDVDEDWDLFMINLGHDGTLPYEIEKVARCIVERFMGLPLGIKVMARAMKGINDIHRWKHAFNKLNKLEMGQELEEEVFKVLKHSYDNLKEKDLQNCFLYCAILSDDMECHNYDLIMKLVDNGLIDGNRCLEEISDEVKVMLIKLGAHSLDYTHRLVKDMACYILKESKRNAMLKFDKELTKIPPTHEWIVDLEVVHFQCCYYSLKEIPEGMSPYCPRLSTLIINRAEISHVPESFFEYMNSLTILDLSYNERLESLPNSITKSRSLVSLVLKECSSLKHVPPLGELQSLSRLVITKSSIEEAPQGLDKLLNLKWLDLCKNKSLNFEFGTLSNLTKMQYLDLRDTRVVIRVEDIQGMNKLERLGGIFDIKDYHNYVQNMPELKMYYLIFRNVSGESRRYNWSYDNDLQEFFEGGESTRVRTIQFEDCENFSCTLPNDFTRLGIYGNIHWLCLCDALSYNTSSSLYAIDIKSCQQLQSLFCLLTSCSFCTEIKYQLQVLVLNSLESLTGFYKDVGVVGQSLSLWGIFDYLVLLNISNCNSIETLLTPALVQQLQNLDRLFVSSCASMKEIFAVSNNDENESSFIALPKLNFLQLLNLPQLKIVCKCSIRCGSSKPLLSITSCPDLERHPTVKLIDCEIPYFGIFTTDIDPQLMLLDTLVNLQ</sequence>
<organism evidence="1 2">
    <name type="scientific">Trifolium pratense</name>
    <name type="common">Red clover</name>
    <dbReference type="NCBI Taxonomy" id="57577"/>
    <lineage>
        <taxon>Eukaryota</taxon>
        <taxon>Viridiplantae</taxon>
        <taxon>Streptophyta</taxon>
        <taxon>Embryophyta</taxon>
        <taxon>Tracheophyta</taxon>
        <taxon>Spermatophyta</taxon>
        <taxon>Magnoliopsida</taxon>
        <taxon>eudicotyledons</taxon>
        <taxon>Gunneridae</taxon>
        <taxon>Pentapetalae</taxon>
        <taxon>rosids</taxon>
        <taxon>fabids</taxon>
        <taxon>Fabales</taxon>
        <taxon>Fabaceae</taxon>
        <taxon>Papilionoideae</taxon>
        <taxon>50 kb inversion clade</taxon>
        <taxon>NPAAA clade</taxon>
        <taxon>Hologalegina</taxon>
        <taxon>IRL clade</taxon>
        <taxon>Trifolieae</taxon>
        <taxon>Trifolium</taxon>
    </lineage>
</organism>
<gene>
    <name evidence="1" type="ORF">MILVUS5_LOCUS33518</name>
</gene>
<proteinExistence type="predicted"/>